<evidence type="ECO:0000256" key="6">
    <source>
        <dbReference type="RuleBase" id="RU003915"/>
    </source>
</evidence>
<sequence>MYIKTLGVVALTVAGLAACNQNRVQVSASGLRYQMHQQNEGARKPKVGEMVTVQLILKAKVNGKDSTLRDTHKEPTAPQFMLQVPTFKGSFEEGLAMMGKGDSATFFVKSDSLFTRAGQPAPPGFAKGGDIEFIVKLLNVQNEQEFQKAQIEFRDKQKAIDEKVIKDYMAKNNMVGAQRTTNGVYYVIKQAGVGPTPKKGDEVQVHYTGKLLDGKVFDSSLNNPRGGGQPLKFQIGTGSIIPGWDESIILFPKGTKATILIPSSLAYGQQGGPPTIPPNAVLLFDVDVVGFGPAPKQAPMMPGAPGQAVPGSEAPGGAGR</sequence>
<gene>
    <name evidence="9" type="ORF">J2I48_25485</name>
</gene>
<dbReference type="PANTHER" id="PTHR43811">
    <property type="entry name" value="FKBP-TYPE PEPTIDYL-PROLYL CIS-TRANS ISOMERASE FKPA"/>
    <property type="match status" value="1"/>
</dbReference>
<comment type="caution">
    <text evidence="9">The sequence shown here is derived from an EMBL/GenBank/DDBJ whole genome shotgun (WGS) entry which is preliminary data.</text>
</comment>
<evidence type="ECO:0000256" key="3">
    <source>
        <dbReference type="ARBA" id="ARBA00023110"/>
    </source>
</evidence>
<comment type="catalytic activity">
    <reaction evidence="1 5 6">
        <text>[protein]-peptidylproline (omega=180) = [protein]-peptidylproline (omega=0)</text>
        <dbReference type="Rhea" id="RHEA:16237"/>
        <dbReference type="Rhea" id="RHEA-COMP:10747"/>
        <dbReference type="Rhea" id="RHEA-COMP:10748"/>
        <dbReference type="ChEBI" id="CHEBI:83833"/>
        <dbReference type="ChEBI" id="CHEBI:83834"/>
        <dbReference type="EC" id="5.2.1.8"/>
    </reaction>
</comment>
<evidence type="ECO:0000256" key="7">
    <source>
        <dbReference type="SAM" id="MobiDB-lite"/>
    </source>
</evidence>
<dbReference type="RefSeq" id="WP_207338353.1">
    <property type="nucleotide sequence ID" value="NZ_JAFMYU010000031.1"/>
</dbReference>
<evidence type="ECO:0000256" key="4">
    <source>
        <dbReference type="ARBA" id="ARBA00023235"/>
    </source>
</evidence>
<dbReference type="PROSITE" id="PS50059">
    <property type="entry name" value="FKBP_PPIASE"/>
    <property type="match status" value="1"/>
</dbReference>
<dbReference type="Gene3D" id="3.10.50.40">
    <property type="match status" value="2"/>
</dbReference>
<organism evidence="9 10">
    <name type="scientific">Fibrella aquatilis</name>
    <dbReference type="NCBI Taxonomy" id="2817059"/>
    <lineage>
        <taxon>Bacteria</taxon>
        <taxon>Pseudomonadati</taxon>
        <taxon>Bacteroidota</taxon>
        <taxon>Cytophagia</taxon>
        <taxon>Cytophagales</taxon>
        <taxon>Spirosomataceae</taxon>
        <taxon>Fibrella</taxon>
    </lineage>
</organism>
<dbReference type="PROSITE" id="PS51257">
    <property type="entry name" value="PROKAR_LIPOPROTEIN"/>
    <property type="match status" value="1"/>
</dbReference>
<evidence type="ECO:0000256" key="1">
    <source>
        <dbReference type="ARBA" id="ARBA00000971"/>
    </source>
</evidence>
<dbReference type="EC" id="5.2.1.8" evidence="6"/>
<proteinExistence type="inferred from homology"/>
<keyword evidence="10" id="KW-1185">Reference proteome</keyword>
<accession>A0A939JYV2</accession>
<comment type="similarity">
    <text evidence="2 6">Belongs to the FKBP-type PPIase family.</text>
</comment>
<evidence type="ECO:0000259" key="8">
    <source>
        <dbReference type="PROSITE" id="PS50059"/>
    </source>
</evidence>
<dbReference type="SUPFAM" id="SSF54534">
    <property type="entry name" value="FKBP-like"/>
    <property type="match status" value="2"/>
</dbReference>
<dbReference type="InterPro" id="IPR046357">
    <property type="entry name" value="PPIase_dom_sf"/>
</dbReference>
<keyword evidence="4 5" id="KW-0413">Isomerase</keyword>
<dbReference type="InterPro" id="IPR001179">
    <property type="entry name" value="PPIase_FKBP_dom"/>
</dbReference>
<evidence type="ECO:0000313" key="10">
    <source>
        <dbReference type="Proteomes" id="UP000664795"/>
    </source>
</evidence>
<evidence type="ECO:0000256" key="2">
    <source>
        <dbReference type="ARBA" id="ARBA00006577"/>
    </source>
</evidence>
<dbReference type="Pfam" id="PF00254">
    <property type="entry name" value="FKBP_C"/>
    <property type="match status" value="1"/>
</dbReference>
<dbReference type="PANTHER" id="PTHR43811:SF19">
    <property type="entry name" value="39 KDA FK506-BINDING NUCLEAR PROTEIN"/>
    <property type="match status" value="1"/>
</dbReference>
<feature type="region of interest" description="Disordered" evidence="7">
    <location>
        <begin position="297"/>
        <end position="320"/>
    </location>
</feature>
<keyword evidence="3 5" id="KW-0697">Rotamase</keyword>
<dbReference type="Proteomes" id="UP000664795">
    <property type="component" value="Unassembled WGS sequence"/>
</dbReference>
<protein>
    <recommendedName>
        <fullName evidence="6">Peptidyl-prolyl cis-trans isomerase</fullName>
        <ecNumber evidence="6">5.2.1.8</ecNumber>
    </recommendedName>
</protein>
<feature type="domain" description="PPIase FKBP-type" evidence="8">
    <location>
        <begin position="200"/>
        <end position="292"/>
    </location>
</feature>
<evidence type="ECO:0000313" key="9">
    <source>
        <dbReference type="EMBL" id="MBO0934387.1"/>
    </source>
</evidence>
<name>A0A939JYV2_9BACT</name>
<reference evidence="9 10" key="1">
    <citation type="submission" date="2021-03" db="EMBL/GenBank/DDBJ databases">
        <title>Fibrella sp. HMF5036 genome sequencing and assembly.</title>
        <authorList>
            <person name="Kang H."/>
            <person name="Kim H."/>
            <person name="Bae S."/>
            <person name="Joh K."/>
        </authorList>
    </citation>
    <scope>NUCLEOTIDE SEQUENCE [LARGE SCALE GENOMIC DNA]</scope>
    <source>
        <strain evidence="9 10">HMF5036</strain>
    </source>
</reference>
<evidence type="ECO:0000256" key="5">
    <source>
        <dbReference type="PROSITE-ProRule" id="PRU00277"/>
    </source>
</evidence>
<dbReference type="GO" id="GO:0003755">
    <property type="term" value="F:peptidyl-prolyl cis-trans isomerase activity"/>
    <property type="evidence" value="ECO:0007669"/>
    <property type="project" value="UniProtKB-UniRule"/>
</dbReference>
<dbReference type="AlphaFoldDB" id="A0A939JYV2"/>
<dbReference type="EMBL" id="JAFMYU010000031">
    <property type="protein sequence ID" value="MBO0934387.1"/>
    <property type="molecule type" value="Genomic_DNA"/>
</dbReference>